<name>E6MZQ0_NEIMH</name>
<accession>E6MZQ0</accession>
<organism evidence="1 2">
    <name type="scientific">Neisseria meningitidis serogroup B / serotype 15 (strain H44/76)</name>
    <dbReference type="NCBI Taxonomy" id="909420"/>
    <lineage>
        <taxon>Bacteria</taxon>
        <taxon>Pseudomonadati</taxon>
        <taxon>Pseudomonadota</taxon>
        <taxon>Betaproteobacteria</taxon>
        <taxon>Neisseriales</taxon>
        <taxon>Neisseriaceae</taxon>
        <taxon>Neisseria</taxon>
    </lineage>
</organism>
<comment type="caution">
    <text evidence="1">The sequence shown here is derived from an EMBL/GenBank/DDBJ whole genome shotgun (WGS) entry which is preliminary data.</text>
</comment>
<dbReference type="AlphaFoldDB" id="E6MZQ0"/>
<dbReference type="EMBL" id="AEQZ01000043">
    <property type="protein sequence ID" value="EFV62929.1"/>
    <property type="molecule type" value="Genomic_DNA"/>
</dbReference>
<gene>
    <name evidence="1" type="ORF">NMH_2066</name>
</gene>
<evidence type="ECO:0000313" key="2">
    <source>
        <dbReference type="Proteomes" id="UP000032707"/>
    </source>
</evidence>
<dbReference type="PATRIC" id="fig|909420.4.peg.2292"/>
<protein>
    <submittedName>
        <fullName evidence="1">Uncharacterized protein</fullName>
    </submittedName>
</protein>
<proteinExistence type="predicted"/>
<sequence>MSCSVVVMMMFGKKQLRAIVTLPSGGVQLQTAFRDTGG</sequence>
<reference evidence="1 2" key="1">
    <citation type="journal article" date="2011" name="J. Bacteriol.">
        <title>Genome sequence of Neisseria meningitidis serogroup B strain H44/76.</title>
        <authorList>
            <person name="Piet J.R."/>
            <person name="Huis In 't Veld R.A."/>
            <person name="van Schaik B.D."/>
            <person name="van Kampen A.H."/>
            <person name="Baas F."/>
            <person name="van de Beek D."/>
            <person name="Pannekoek Y."/>
            <person name="van der Ende A."/>
        </authorList>
    </citation>
    <scope>NUCLEOTIDE SEQUENCE [LARGE SCALE GENOMIC DNA]</scope>
    <source>
        <strain evidence="1 2">H44/76</strain>
    </source>
</reference>
<dbReference type="Proteomes" id="UP000032707">
    <property type="component" value="Unassembled WGS sequence"/>
</dbReference>
<evidence type="ECO:0000313" key="1">
    <source>
        <dbReference type="EMBL" id="EFV62929.1"/>
    </source>
</evidence>